<sequence>MPGRPRDPDLEQRLLSTAWSMLTEHGYDALALAQVAAGAKAHRSDVYRRWPSKARLVTDVLAEFLPPVADADTGSLYSDLRAFVGDLAAAWSPAWNDGLLGLLADLRHDTDADATFRRMSALRSQPLVNAIARAVRRGEIAEVPDLPLVGNLLEGPLMHRRTFGHRPMTPDDLDVLAQSVHRFLTTTGVRT</sequence>
<dbReference type="SUPFAM" id="SSF46689">
    <property type="entry name" value="Homeodomain-like"/>
    <property type="match status" value="1"/>
</dbReference>
<dbReference type="Gene3D" id="1.10.10.60">
    <property type="entry name" value="Homeodomain-like"/>
    <property type="match status" value="1"/>
</dbReference>
<dbReference type="Proteomes" id="UP001500689">
    <property type="component" value="Unassembled WGS sequence"/>
</dbReference>
<evidence type="ECO:0000256" key="2">
    <source>
        <dbReference type="ARBA" id="ARBA00023125"/>
    </source>
</evidence>
<feature type="domain" description="HTH tetR-type" evidence="5">
    <location>
        <begin position="8"/>
        <end position="68"/>
    </location>
</feature>
<organism evidence="6 7">
    <name type="scientific">Amycolatopsis ultiminotia</name>
    <dbReference type="NCBI Taxonomy" id="543629"/>
    <lineage>
        <taxon>Bacteria</taxon>
        <taxon>Bacillati</taxon>
        <taxon>Actinomycetota</taxon>
        <taxon>Actinomycetes</taxon>
        <taxon>Pseudonocardiales</taxon>
        <taxon>Pseudonocardiaceae</taxon>
        <taxon>Amycolatopsis</taxon>
    </lineage>
</organism>
<evidence type="ECO:0000256" key="1">
    <source>
        <dbReference type="ARBA" id="ARBA00023015"/>
    </source>
</evidence>
<reference evidence="7" key="1">
    <citation type="journal article" date="2019" name="Int. J. Syst. Evol. Microbiol.">
        <title>The Global Catalogue of Microorganisms (GCM) 10K type strain sequencing project: providing services to taxonomists for standard genome sequencing and annotation.</title>
        <authorList>
            <consortium name="The Broad Institute Genomics Platform"/>
            <consortium name="The Broad Institute Genome Sequencing Center for Infectious Disease"/>
            <person name="Wu L."/>
            <person name="Ma J."/>
        </authorList>
    </citation>
    <scope>NUCLEOTIDE SEQUENCE [LARGE SCALE GENOMIC DNA]</scope>
    <source>
        <strain evidence="7">JCM 16898</strain>
    </source>
</reference>
<dbReference type="Pfam" id="PF16859">
    <property type="entry name" value="TetR_C_11"/>
    <property type="match status" value="1"/>
</dbReference>
<evidence type="ECO:0000313" key="7">
    <source>
        <dbReference type="Proteomes" id="UP001500689"/>
    </source>
</evidence>
<proteinExistence type="predicted"/>
<protein>
    <submittedName>
        <fullName evidence="6">TetR/AcrR family transcriptional regulator</fullName>
    </submittedName>
</protein>
<keyword evidence="3" id="KW-0804">Transcription</keyword>
<evidence type="ECO:0000256" key="3">
    <source>
        <dbReference type="ARBA" id="ARBA00023163"/>
    </source>
</evidence>
<accession>A0ABP6XGJ5</accession>
<gene>
    <name evidence="6" type="ORF">GCM10022222_58470</name>
</gene>
<keyword evidence="1" id="KW-0805">Transcription regulation</keyword>
<dbReference type="PANTHER" id="PTHR30055:SF148">
    <property type="entry name" value="TETR-FAMILY TRANSCRIPTIONAL REGULATOR"/>
    <property type="match status" value="1"/>
</dbReference>
<dbReference type="RefSeq" id="WP_344865527.1">
    <property type="nucleotide sequence ID" value="NZ_BAAAZN010000014.1"/>
</dbReference>
<evidence type="ECO:0000313" key="6">
    <source>
        <dbReference type="EMBL" id="GAA3566883.1"/>
    </source>
</evidence>
<evidence type="ECO:0000259" key="5">
    <source>
        <dbReference type="PROSITE" id="PS50977"/>
    </source>
</evidence>
<dbReference type="EMBL" id="BAAAZN010000014">
    <property type="protein sequence ID" value="GAA3566883.1"/>
    <property type="molecule type" value="Genomic_DNA"/>
</dbReference>
<dbReference type="PROSITE" id="PS50977">
    <property type="entry name" value="HTH_TETR_2"/>
    <property type="match status" value="1"/>
</dbReference>
<feature type="DNA-binding region" description="H-T-H motif" evidence="4">
    <location>
        <begin position="31"/>
        <end position="50"/>
    </location>
</feature>
<evidence type="ECO:0000256" key="4">
    <source>
        <dbReference type="PROSITE-ProRule" id="PRU00335"/>
    </source>
</evidence>
<keyword evidence="2 4" id="KW-0238">DNA-binding</keyword>
<dbReference type="Pfam" id="PF00440">
    <property type="entry name" value="TetR_N"/>
    <property type="match status" value="1"/>
</dbReference>
<dbReference type="PANTHER" id="PTHR30055">
    <property type="entry name" value="HTH-TYPE TRANSCRIPTIONAL REGULATOR RUTR"/>
    <property type="match status" value="1"/>
</dbReference>
<dbReference type="SUPFAM" id="SSF48498">
    <property type="entry name" value="Tetracyclin repressor-like, C-terminal domain"/>
    <property type="match status" value="1"/>
</dbReference>
<dbReference type="InterPro" id="IPR036271">
    <property type="entry name" value="Tet_transcr_reg_TetR-rel_C_sf"/>
</dbReference>
<name>A0ABP6XGJ5_9PSEU</name>
<comment type="caution">
    <text evidence="6">The sequence shown here is derived from an EMBL/GenBank/DDBJ whole genome shotgun (WGS) entry which is preliminary data.</text>
</comment>
<dbReference type="InterPro" id="IPR011075">
    <property type="entry name" value="TetR_C"/>
</dbReference>
<dbReference type="InterPro" id="IPR001647">
    <property type="entry name" value="HTH_TetR"/>
</dbReference>
<dbReference type="InterPro" id="IPR009057">
    <property type="entry name" value="Homeodomain-like_sf"/>
</dbReference>
<dbReference type="InterPro" id="IPR050109">
    <property type="entry name" value="HTH-type_TetR-like_transc_reg"/>
</dbReference>
<keyword evidence="7" id="KW-1185">Reference proteome</keyword>
<dbReference type="Gene3D" id="1.10.357.10">
    <property type="entry name" value="Tetracycline Repressor, domain 2"/>
    <property type="match status" value="1"/>
</dbReference>